<keyword evidence="3" id="KW-0812">Transmembrane</keyword>
<dbReference type="InterPro" id="IPR027383">
    <property type="entry name" value="Znf_put"/>
</dbReference>
<gene>
    <name evidence="5" type="ORF">FM101_11305</name>
</gene>
<keyword evidence="1" id="KW-0805">Transcription regulation</keyword>
<accession>A0A1R4GL33</accession>
<dbReference type="Gene3D" id="1.10.10.1320">
    <property type="entry name" value="Anti-sigma factor, zinc-finger domain"/>
    <property type="match status" value="1"/>
</dbReference>
<dbReference type="AlphaFoldDB" id="A0A1R4GL33"/>
<keyword evidence="3" id="KW-0472">Membrane</keyword>
<evidence type="ECO:0000256" key="3">
    <source>
        <dbReference type="SAM" id="Phobius"/>
    </source>
</evidence>
<feature type="transmembrane region" description="Helical" evidence="3">
    <location>
        <begin position="101"/>
        <end position="121"/>
    </location>
</feature>
<evidence type="ECO:0000256" key="1">
    <source>
        <dbReference type="ARBA" id="ARBA00023015"/>
    </source>
</evidence>
<keyword evidence="6" id="KW-1185">Reference proteome</keyword>
<dbReference type="EMBL" id="FUHW01000038">
    <property type="protein sequence ID" value="SJM68814.1"/>
    <property type="molecule type" value="Genomic_DNA"/>
</dbReference>
<reference evidence="5 6" key="1">
    <citation type="submission" date="2017-02" db="EMBL/GenBank/DDBJ databases">
        <authorList>
            <person name="Peterson S.W."/>
        </authorList>
    </citation>
    <scope>NUCLEOTIDE SEQUENCE [LARGE SCALE GENOMIC DNA]</scope>
    <source>
        <strain evidence="5 6">B Ar 00.02</strain>
    </source>
</reference>
<name>A0A1R4GL33_9MICC</name>
<sequence length="315" mass="33551">MHRHAKRIDGYLDGELNERQRAALEQHVGLCADCRLQLEDRRRLKRRLQSLNTAAEETMPDAALMGRLRESPWAAGGPTGFAEASHDADGHGSRLRALAPALAATAVAAMLTAVVCAAWVLGGAVQNATDSHGPIAASWSGTETELSRSDLGALRAAGWNCPNMAPAGLELVKASGSRTGMIDHVTLEFSGTQGEVVLTESRNRNTELLKSSLFQPAAAPKRTSTHAAGSATSHLQSIDGETVSVVTVDGGMEMDMQNATYALRSSMDGPSIDAVKHRIVATEHARLAPHAEGTERMLTRLGRGMSRLLVLDTDY</sequence>
<evidence type="ECO:0000256" key="2">
    <source>
        <dbReference type="ARBA" id="ARBA00023163"/>
    </source>
</evidence>
<evidence type="ECO:0000313" key="6">
    <source>
        <dbReference type="Proteomes" id="UP000195913"/>
    </source>
</evidence>
<organism evidence="5 6">
    <name type="scientific">Arthrobacter rhombi</name>
    <dbReference type="NCBI Taxonomy" id="71253"/>
    <lineage>
        <taxon>Bacteria</taxon>
        <taxon>Bacillati</taxon>
        <taxon>Actinomycetota</taxon>
        <taxon>Actinomycetes</taxon>
        <taxon>Micrococcales</taxon>
        <taxon>Micrococcaceae</taxon>
        <taxon>Arthrobacter</taxon>
    </lineage>
</organism>
<keyword evidence="2" id="KW-0804">Transcription</keyword>
<feature type="domain" description="Putative zinc-finger" evidence="4">
    <location>
        <begin position="7"/>
        <end position="35"/>
    </location>
</feature>
<dbReference type="RefSeq" id="WP_086999615.1">
    <property type="nucleotide sequence ID" value="NZ_FUHW01000038.1"/>
</dbReference>
<evidence type="ECO:0000313" key="5">
    <source>
        <dbReference type="EMBL" id="SJM68814.1"/>
    </source>
</evidence>
<protein>
    <recommendedName>
        <fullName evidence="4">Putative zinc-finger domain-containing protein</fullName>
    </recommendedName>
</protein>
<dbReference type="InterPro" id="IPR041916">
    <property type="entry name" value="Anti_sigma_zinc_sf"/>
</dbReference>
<dbReference type="Pfam" id="PF13490">
    <property type="entry name" value="zf-HC2"/>
    <property type="match status" value="1"/>
</dbReference>
<keyword evidence="3" id="KW-1133">Transmembrane helix</keyword>
<proteinExistence type="predicted"/>
<dbReference type="Proteomes" id="UP000195913">
    <property type="component" value="Unassembled WGS sequence"/>
</dbReference>
<evidence type="ECO:0000259" key="4">
    <source>
        <dbReference type="Pfam" id="PF13490"/>
    </source>
</evidence>